<dbReference type="Gene3D" id="3.90.780.10">
    <property type="entry name" value="5'-Nucleotidase, C-terminal domain"/>
    <property type="match status" value="1"/>
</dbReference>
<evidence type="ECO:0000256" key="4">
    <source>
        <dbReference type="SAM" id="Coils"/>
    </source>
</evidence>
<dbReference type="GO" id="GO:0006196">
    <property type="term" value="P:AMP catabolic process"/>
    <property type="evidence" value="ECO:0007669"/>
    <property type="project" value="TreeGrafter"/>
</dbReference>
<proteinExistence type="inferred from homology"/>
<dbReference type="Gene3D" id="3.60.21.10">
    <property type="match status" value="1"/>
</dbReference>
<dbReference type="GO" id="GO:0008253">
    <property type="term" value="F:5'-nucleotidase activity"/>
    <property type="evidence" value="ECO:0007669"/>
    <property type="project" value="UniProtKB-EC"/>
</dbReference>
<keyword evidence="8" id="KW-1185">Reference proteome</keyword>
<comment type="similarity">
    <text evidence="2">Belongs to the 5'-nucleotidase family.</text>
</comment>
<reference evidence="8" key="1">
    <citation type="submission" date="2020-01" db="EMBL/GenBank/DDBJ databases">
        <title>Draft genome sequence of the Termite Coptotermes fromosanus.</title>
        <authorList>
            <person name="Itakura S."/>
            <person name="Yosikawa Y."/>
            <person name="Umezawa K."/>
        </authorList>
    </citation>
    <scope>NUCLEOTIDE SEQUENCE [LARGE SCALE GENOMIC DNA]</scope>
</reference>
<dbReference type="SUPFAM" id="SSF55816">
    <property type="entry name" value="5'-nucleotidase (syn. UDP-sugar hydrolase), C-terminal domain"/>
    <property type="match status" value="1"/>
</dbReference>
<dbReference type="AlphaFoldDB" id="A0A6L2Q5R3"/>
<dbReference type="Proteomes" id="UP000502823">
    <property type="component" value="Unassembled WGS sequence"/>
</dbReference>
<evidence type="ECO:0000259" key="6">
    <source>
        <dbReference type="Pfam" id="PF02872"/>
    </source>
</evidence>
<keyword evidence="5" id="KW-1133">Transmembrane helix</keyword>
<evidence type="ECO:0000256" key="3">
    <source>
        <dbReference type="ARBA" id="ARBA00012643"/>
    </source>
</evidence>
<keyword evidence="5" id="KW-0472">Membrane</keyword>
<keyword evidence="5" id="KW-0812">Transmembrane</keyword>
<feature type="domain" description="5'-Nucleotidase C-terminal" evidence="6">
    <location>
        <begin position="281"/>
        <end position="394"/>
    </location>
</feature>
<dbReference type="EMBL" id="BLKM01000679">
    <property type="protein sequence ID" value="GFG37177.1"/>
    <property type="molecule type" value="Genomic_DNA"/>
</dbReference>
<dbReference type="GO" id="GO:0005886">
    <property type="term" value="C:plasma membrane"/>
    <property type="evidence" value="ECO:0007669"/>
    <property type="project" value="TreeGrafter"/>
</dbReference>
<evidence type="ECO:0000256" key="5">
    <source>
        <dbReference type="SAM" id="Phobius"/>
    </source>
</evidence>
<protein>
    <recommendedName>
        <fullName evidence="3">5'-nucleotidase</fullName>
        <ecNumber evidence="3">3.1.3.5</ecNumber>
    </recommendedName>
</protein>
<dbReference type="InterPro" id="IPR008334">
    <property type="entry name" value="5'-Nucleotdase_C"/>
</dbReference>
<dbReference type="InParanoid" id="A0A6L2Q5R3"/>
<gene>
    <name evidence="7" type="ORF">Cfor_00426</name>
</gene>
<feature type="coiled-coil region" evidence="4">
    <location>
        <begin position="256"/>
        <end position="283"/>
    </location>
</feature>
<dbReference type="PANTHER" id="PTHR11575:SF24">
    <property type="entry name" value="5'-NUCLEOTIDASE"/>
    <property type="match status" value="1"/>
</dbReference>
<evidence type="ECO:0000313" key="8">
    <source>
        <dbReference type="Proteomes" id="UP000502823"/>
    </source>
</evidence>
<evidence type="ECO:0000256" key="1">
    <source>
        <dbReference type="ARBA" id="ARBA00000815"/>
    </source>
</evidence>
<dbReference type="OrthoDB" id="10252235at2759"/>
<evidence type="ECO:0000313" key="7">
    <source>
        <dbReference type="EMBL" id="GFG37177.1"/>
    </source>
</evidence>
<sequence>AEKCVGGLPSLKTLMDDRRAKSTQSIWLNAGNTLGGDLFRTLKFDAAVQGMQLLNFSAIYGGDAGRRYLDGLSQSIVVSNIDPPPQHKSVIFSVGNCNVSVTGYLENTEMDQDIQGVSIKNDTESVLEEVARIRKGQNVSNLITVVIGGSSVNKSKALVSNETIDFVFFSDANWSEEAAQRTVNQNAPQFFWEAVNKTSSKKTGYVGSLRANRSDVAGRFIVGQMDLPIANNCTVANANFTVLYYNTTTTPNDTALDFIKSELERLQSQNKSLTLNTKNLTAERGLCNHSECSLGNLITDAMVAALNGNSSWSGNATRIGIFPAAHLQPNVTIPEGNVTVTNLYGLTDEDAYIYSVLLTGRQLKDLLEFSINSSSLLQIEYRKDRDNTSEVVSVKTVSAVSSSMQLSEINVNDSAAFYNVSIPFTLLKMGSYKKLLSAVNASFHSVTIVEAVTKYINNTGSMSLPVLGSRFIRLELNPAPSPPPIPCANHTGTTVAVTLVVAALVVGLIFGVWRYVFGRYRPPSDSVLRLIDLD</sequence>
<dbReference type="SUPFAM" id="SSF56300">
    <property type="entry name" value="Metallo-dependent phosphatases"/>
    <property type="match status" value="1"/>
</dbReference>
<evidence type="ECO:0000256" key="2">
    <source>
        <dbReference type="ARBA" id="ARBA00006654"/>
    </source>
</evidence>
<organism evidence="7 8">
    <name type="scientific">Coptotermes formosanus</name>
    <name type="common">Formosan subterranean termite</name>
    <dbReference type="NCBI Taxonomy" id="36987"/>
    <lineage>
        <taxon>Eukaryota</taxon>
        <taxon>Metazoa</taxon>
        <taxon>Ecdysozoa</taxon>
        <taxon>Arthropoda</taxon>
        <taxon>Hexapoda</taxon>
        <taxon>Insecta</taxon>
        <taxon>Pterygota</taxon>
        <taxon>Neoptera</taxon>
        <taxon>Polyneoptera</taxon>
        <taxon>Dictyoptera</taxon>
        <taxon>Blattodea</taxon>
        <taxon>Blattoidea</taxon>
        <taxon>Termitoidae</taxon>
        <taxon>Rhinotermitidae</taxon>
        <taxon>Coptotermes</taxon>
    </lineage>
</organism>
<comment type="caution">
    <text evidence="7">The sequence shown here is derived from an EMBL/GenBank/DDBJ whole genome shotgun (WGS) entry which is preliminary data.</text>
</comment>
<name>A0A6L2Q5R3_COPFO</name>
<dbReference type="PANTHER" id="PTHR11575">
    <property type="entry name" value="5'-NUCLEOTIDASE-RELATED"/>
    <property type="match status" value="1"/>
</dbReference>
<comment type="catalytic activity">
    <reaction evidence="1">
        <text>a ribonucleoside 5'-phosphate + H2O = a ribonucleoside + phosphate</text>
        <dbReference type="Rhea" id="RHEA:12484"/>
        <dbReference type="ChEBI" id="CHEBI:15377"/>
        <dbReference type="ChEBI" id="CHEBI:18254"/>
        <dbReference type="ChEBI" id="CHEBI:43474"/>
        <dbReference type="ChEBI" id="CHEBI:58043"/>
        <dbReference type="EC" id="3.1.3.5"/>
    </reaction>
</comment>
<feature type="transmembrane region" description="Helical" evidence="5">
    <location>
        <begin position="495"/>
        <end position="516"/>
    </location>
</feature>
<dbReference type="EC" id="3.1.3.5" evidence="3"/>
<dbReference type="Pfam" id="PF02872">
    <property type="entry name" value="5_nucleotid_C"/>
    <property type="match status" value="1"/>
</dbReference>
<dbReference type="InterPro" id="IPR006179">
    <property type="entry name" value="5_nucleotidase/apyrase"/>
</dbReference>
<accession>A0A6L2Q5R3</accession>
<keyword evidence="4" id="KW-0175">Coiled coil</keyword>
<feature type="non-terminal residue" evidence="7">
    <location>
        <position position="1"/>
    </location>
</feature>
<dbReference type="InterPro" id="IPR029052">
    <property type="entry name" value="Metallo-depent_PP-like"/>
</dbReference>
<dbReference type="InterPro" id="IPR036907">
    <property type="entry name" value="5'-Nucleotdase_C_sf"/>
</dbReference>